<dbReference type="PANTHER" id="PTHR43351:SF2">
    <property type="entry name" value="L(+)-TARTRATE DEHYDRATASE SUBUNIT BETA-RELATED"/>
    <property type="match status" value="1"/>
</dbReference>
<dbReference type="RefSeq" id="WP_092369086.1">
    <property type="nucleotide sequence ID" value="NZ_DAINWJ010000036.1"/>
</dbReference>
<comment type="similarity">
    <text evidence="1">Belongs to the class-I fumarase family.</text>
</comment>
<evidence type="ECO:0000256" key="1">
    <source>
        <dbReference type="ARBA" id="ARBA00008876"/>
    </source>
</evidence>
<name>A0A1I0JHE8_9FIRM</name>
<gene>
    <name evidence="4" type="ORF">SAMN05216313_13033</name>
</gene>
<dbReference type="SUPFAM" id="SSF117457">
    <property type="entry name" value="FumA C-terminal domain-like"/>
    <property type="match status" value="1"/>
</dbReference>
<evidence type="ECO:0000313" key="4">
    <source>
        <dbReference type="EMBL" id="SEU09714.1"/>
    </source>
</evidence>
<dbReference type="GO" id="GO:0016836">
    <property type="term" value="F:hydro-lyase activity"/>
    <property type="evidence" value="ECO:0007669"/>
    <property type="project" value="InterPro"/>
</dbReference>
<accession>A0A1I0JHE8</accession>
<evidence type="ECO:0000313" key="5">
    <source>
        <dbReference type="Proteomes" id="UP000198508"/>
    </source>
</evidence>
<dbReference type="EMBL" id="FOIM01000030">
    <property type="protein sequence ID" value="SEU09714.1"/>
    <property type="molecule type" value="Genomic_DNA"/>
</dbReference>
<organism evidence="4 5">
    <name type="scientific">Enterocloster lavalensis</name>
    <dbReference type="NCBI Taxonomy" id="460384"/>
    <lineage>
        <taxon>Bacteria</taxon>
        <taxon>Bacillati</taxon>
        <taxon>Bacillota</taxon>
        <taxon>Clostridia</taxon>
        <taxon>Lachnospirales</taxon>
        <taxon>Lachnospiraceae</taxon>
        <taxon>Enterocloster</taxon>
    </lineage>
</organism>
<reference evidence="5" key="1">
    <citation type="submission" date="2016-10" db="EMBL/GenBank/DDBJ databases">
        <authorList>
            <person name="Varghese N."/>
            <person name="Submissions S."/>
        </authorList>
    </citation>
    <scope>NUCLEOTIDE SEQUENCE [LARGE SCALE GENOMIC DNA]</scope>
    <source>
        <strain evidence="5">NLAE-zl-G277</strain>
    </source>
</reference>
<protein>
    <submittedName>
        <fullName evidence="4">Fumarase, class I beta subunit</fullName>
    </submittedName>
</protein>
<evidence type="ECO:0000256" key="2">
    <source>
        <dbReference type="ARBA" id="ARBA00023239"/>
    </source>
</evidence>
<dbReference type="InterPro" id="IPR004647">
    <property type="entry name" value="Fe-S_hydro-lyase_TtdB-typ_cat"/>
</dbReference>
<sequence>MEKKRLTTPLSEEDVRSLEVGDVVYLSGSILTCRDMGHLRLKELCSQGAALPKDFHGAVLFHAGPVALKDEAGDWYVDIVGPTTSIRMEAYADFVGGLGVRALIGKGGMAEDTERACAQYGYVYFQAAPGCAAKLAEGIRKVNDVNWIELGIPEAMWDLEADCFGPLVVGIDTKGNSIYRNIREKGREQINRLYPSEG</sequence>
<keyword evidence="2" id="KW-0456">Lyase</keyword>
<keyword evidence="5" id="KW-1185">Reference proteome</keyword>
<evidence type="ECO:0000259" key="3">
    <source>
        <dbReference type="Pfam" id="PF05683"/>
    </source>
</evidence>
<dbReference type="STRING" id="460384.SAMN05216313_13033"/>
<dbReference type="Gene3D" id="3.20.130.10">
    <property type="entry name" value="Fe-S hydro-lyase, tartrate dehydratase beta-type, catalytic domain"/>
    <property type="match status" value="1"/>
</dbReference>
<dbReference type="AlphaFoldDB" id="A0A1I0JHE8"/>
<dbReference type="PANTHER" id="PTHR43351">
    <property type="entry name" value="L(+)-TARTRATE DEHYDRATASE SUBUNIT BETA"/>
    <property type="match status" value="1"/>
</dbReference>
<proteinExistence type="inferred from homology"/>
<dbReference type="Pfam" id="PF05683">
    <property type="entry name" value="Fumerase_C"/>
    <property type="match status" value="1"/>
</dbReference>
<dbReference type="InterPro" id="IPR036660">
    <property type="entry name" value="Fe-S_hydroAse_TtdB_cat_sf"/>
</dbReference>
<feature type="domain" description="Fe-S hydro-lyase tartrate dehydratase beta-type catalytic" evidence="3">
    <location>
        <begin position="6"/>
        <end position="181"/>
    </location>
</feature>
<dbReference type="NCBIfam" id="TIGR00723">
    <property type="entry name" value="ttdB_fumA_fumB"/>
    <property type="match status" value="1"/>
</dbReference>
<dbReference type="Proteomes" id="UP000198508">
    <property type="component" value="Unassembled WGS sequence"/>
</dbReference>